<dbReference type="InterPro" id="IPR017871">
    <property type="entry name" value="ABC_transporter-like_CS"/>
</dbReference>
<feature type="domain" description="ABC transmembrane type-1" evidence="14">
    <location>
        <begin position="937"/>
        <end position="1213"/>
    </location>
</feature>
<feature type="transmembrane region" description="Helical" evidence="12">
    <location>
        <begin position="35"/>
        <end position="52"/>
    </location>
</feature>
<evidence type="ECO:0000313" key="16">
    <source>
        <dbReference type="Proteomes" id="UP000799439"/>
    </source>
</evidence>
<protein>
    <submittedName>
        <fullName evidence="15">ABC transporter</fullName>
    </submittedName>
</protein>
<dbReference type="Gene3D" id="3.40.50.300">
    <property type="entry name" value="P-loop containing nucleotide triphosphate hydrolases"/>
    <property type="match status" value="2"/>
</dbReference>
<evidence type="ECO:0000256" key="3">
    <source>
        <dbReference type="ARBA" id="ARBA00022448"/>
    </source>
</evidence>
<feature type="region of interest" description="Disordered" evidence="11">
    <location>
        <begin position="853"/>
        <end position="878"/>
    </location>
</feature>
<feature type="transmembrane region" description="Helical" evidence="12">
    <location>
        <begin position="930"/>
        <end position="953"/>
    </location>
</feature>
<dbReference type="PANTHER" id="PTHR24223">
    <property type="entry name" value="ATP-BINDING CASSETTE SUB-FAMILY C"/>
    <property type="match status" value="1"/>
</dbReference>
<reference evidence="15" key="1">
    <citation type="journal article" date="2020" name="Stud. Mycol.">
        <title>101 Dothideomycetes genomes: a test case for predicting lifestyles and emergence of pathogens.</title>
        <authorList>
            <person name="Haridas S."/>
            <person name="Albert R."/>
            <person name="Binder M."/>
            <person name="Bloem J."/>
            <person name="Labutti K."/>
            <person name="Salamov A."/>
            <person name="Andreopoulos B."/>
            <person name="Baker S."/>
            <person name="Barry K."/>
            <person name="Bills G."/>
            <person name="Bluhm B."/>
            <person name="Cannon C."/>
            <person name="Castanera R."/>
            <person name="Culley D."/>
            <person name="Daum C."/>
            <person name="Ezra D."/>
            <person name="Gonzalez J."/>
            <person name="Henrissat B."/>
            <person name="Kuo A."/>
            <person name="Liang C."/>
            <person name="Lipzen A."/>
            <person name="Lutzoni F."/>
            <person name="Magnuson J."/>
            <person name="Mondo S."/>
            <person name="Nolan M."/>
            <person name="Ohm R."/>
            <person name="Pangilinan J."/>
            <person name="Park H.-J."/>
            <person name="Ramirez L."/>
            <person name="Alfaro M."/>
            <person name="Sun H."/>
            <person name="Tritt A."/>
            <person name="Yoshinaga Y."/>
            <person name="Zwiers L.-H."/>
            <person name="Turgeon B."/>
            <person name="Goodwin S."/>
            <person name="Spatafora J."/>
            <person name="Crous P."/>
            <person name="Grigoriev I."/>
        </authorList>
    </citation>
    <scope>NUCLEOTIDE SEQUENCE</scope>
    <source>
        <strain evidence="15">CBS 260.36</strain>
    </source>
</reference>
<feature type="transmembrane region" description="Helical" evidence="12">
    <location>
        <begin position="1045"/>
        <end position="1066"/>
    </location>
</feature>
<evidence type="ECO:0000256" key="1">
    <source>
        <dbReference type="ARBA" id="ARBA00004651"/>
    </source>
</evidence>
<keyword evidence="5 12" id="KW-0812">Transmembrane</keyword>
<dbReference type="SUPFAM" id="SSF90123">
    <property type="entry name" value="ABC transporter transmembrane region"/>
    <property type="match status" value="2"/>
</dbReference>
<dbReference type="OrthoDB" id="6500128at2759"/>
<dbReference type="InterPro" id="IPR003439">
    <property type="entry name" value="ABC_transporter-like_ATP-bd"/>
</dbReference>
<evidence type="ECO:0000256" key="11">
    <source>
        <dbReference type="SAM" id="MobiDB-lite"/>
    </source>
</evidence>
<dbReference type="InterPro" id="IPR056227">
    <property type="entry name" value="TMD0_ABC"/>
</dbReference>
<accession>A0A9P4J9I6</accession>
<dbReference type="GO" id="GO:0005524">
    <property type="term" value="F:ATP binding"/>
    <property type="evidence" value="ECO:0007669"/>
    <property type="project" value="UniProtKB-KW"/>
</dbReference>
<keyword evidence="3" id="KW-0813">Transport</keyword>
<feature type="compositionally biased region" description="Basic and acidic residues" evidence="11">
    <location>
        <begin position="1491"/>
        <end position="1505"/>
    </location>
</feature>
<evidence type="ECO:0000259" key="14">
    <source>
        <dbReference type="PROSITE" id="PS50929"/>
    </source>
</evidence>
<feature type="domain" description="ABC transporter" evidence="13">
    <location>
        <begin position="634"/>
        <end position="868"/>
    </location>
</feature>
<evidence type="ECO:0000256" key="10">
    <source>
        <dbReference type="ARBA" id="ARBA00023180"/>
    </source>
</evidence>
<comment type="similarity">
    <text evidence="2">Belongs to the ABC transporter superfamily. ABCC family. Conjugate transporter (TC 3.A.1.208) subfamily.</text>
</comment>
<sequence>MQSLNGTSVDRSFGPWAGPEERGGFDFTLRFEESILVIPLQCLFLAFLPLRTWQLLHKDMKFVPGLLQPAKIGALTILLLTNISFLILYCVDSRNITHTSASWPAQSLVIVADVGLLILSWLEHGRSLRPSFLVVVYLFLSALLDLPRVRTLWMLGSSSGGIAVVITVNMVIRVLALVLESIEKRSLIFENYAHVAAATTTGPISNAFFIWLWPLFRKGYSNILTLSDMFLFERELESEVLYKQLAATWERSPNKTAPSALCNAWFKTFAGPVLMPVFPKILVLGFTYVQPFLIDSAVRIAATPQTQPYNNWSYGLIGAFIIAYAGLAISTGQYTWRVSVAGSALRGSMISLIYQELLRAEVMSPDMQPAAALTMMNTDIETIVAGVHHVHELWGSIAEIAIADYLIYKQLGAACAMPLSLAVVLLIFSVYLALPTGKAQAAWIQASQDRVTATSGVLGSVKWLKFSGLTDMAFSTLRQLRLTELEVSLKFRKLLGRSLLLLIFMPVWSPILTFSVSAGLSANGHGGGRLSLSSAFTSLSVLLLMSTPLTAIISALPTVAAAYESCGRVQSYLNSKKCSDSERDSEFDGLIEGGDEKKDLKAAVHPPVLPMLQLGKNFDSVHELDDMLRDKKKPDDADVVASVRGHFAWSPELAPVLNISQWSIYRGQLNLVLGPVGCGKSTLMKCVLGELSAFHGDVWTGYGGTAYCDQKPWLPNEPVRDVIVGDSTFDLKWYRMVVDACALEHDIKLWPEGDQTLPGTQGVTMSGGQKQRISLARAVYARREFTVLDDVFSGLDSATEERVFGALLAPGGLLRGKGMTVVLASSNYRRAPQADKVIRLSAQGQIVESSIWGEIKDGDHDSDDDLDTSEPTPEPEVATRVVTKAVEVEEDPRQALQDHVPDPLELETSDATRRLGDSAMYVAYLRATGYFAMAGFMLGMIIYGFCGSFPAVWLGWWAKDAALDPNKHLGKWLGVYVVLGVGAFVAAAIGARILLVIIINKTGIYFHDVLTDIVSRAPMSYHAVTDTGTTLNRFSQDLQLIDMELPAAIFGVATCLSYALAQLVIMSVQMKYMTATLPFLALVFYVLQRFYLRTSRQLRLLEIEHKAPLFTQVIETIDGLVTIRAYKWEERSMKKMLQVLDDSRRPNYLLTCVQCWLNLTLDLVVTVIAVIFVTLTSTIREKIGAEVMGVGLTNVLGLSGSAQSFVSFWVALEVALGAVARISRFKKNIEVEPVSEDMLRNSQHIQWPTEGAVEFHDVSASYTATKQCLSNINMSIKPGQKVALCGRTGSGKSSVTLALLRMLDLDSGSITVDGYDLTTLPHDFVRTHLVAHPQEVYIMDGTLRLNVDPMGVSDDESIKHALKRVQLWDRLANEGLETEVSKAALSPGEAQLLAFARTLVRNSKILIVDELTSSLDADTTEVIDEILRDEFDEWTVIAVVHQLSSVLDFDRVAILDAGRLVEFDEPRKLLDQESQFKGLWELSVGPIDRQKLGLPERKDKQKADDESTTGSTDESTKVSSNESYEESVYSQW</sequence>
<keyword evidence="9 12" id="KW-0472">Membrane</keyword>
<dbReference type="PROSITE" id="PS00211">
    <property type="entry name" value="ABC_TRANSPORTER_1"/>
    <property type="match status" value="2"/>
</dbReference>
<dbReference type="Pfam" id="PF00005">
    <property type="entry name" value="ABC_tran"/>
    <property type="match status" value="2"/>
</dbReference>
<proteinExistence type="inferred from homology"/>
<dbReference type="PROSITE" id="PS50893">
    <property type="entry name" value="ABC_TRANSPORTER_2"/>
    <property type="match status" value="2"/>
</dbReference>
<name>A0A9P4J9I6_9PEZI</name>
<evidence type="ECO:0000259" key="13">
    <source>
        <dbReference type="PROSITE" id="PS50893"/>
    </source>
</evidence>
<feature type="transmembrane region" description="Helical" evidence="12">
    <location>
        <begin position="540"/>
        <end position="563"/>
    </location>
</feature>
<evidence type="ECO:0000256" key="4">
    <source>
        <dbReference type="ARBA" id="ARBA00022475"/>
    </source>
</evidence>
<dbReference type="Pfam" id="PF00664">
    <property type="entry name" value="ABC_membrane"/>
    <property type="match status" value="1"/>
</dbReference>
<feature type="transmembrane region" description="Helical" evidence="12">
    <location>
        <begin position="1072"/>
        <end position="1092"/>
    </location>
</feature>
<keyword evidence="16" id="KW-1185">Reference proteome</keyword>
<dbReference type="InterPro" id="IPR027417">
    <property type="entry name" value="P-loop_NTPase"/>
</dbReference>
<dbReference type="GO" id="GO:0005886">
    <property type="term" value="C:plasma membrane"/>
    <property type="evidence" value="ECO:0007669"/>
    <property type="project" value="UniProtKB-SubCell"/>
</dbReference>
<feature type="transmembrane region" description="Helical" evidence="12">
    <location>
        <begin position="314"/>
        <end position="336"/>
    </location>
</feature>
<dbReference type="SMART" id="SM00382">
    <property type="entry name" value="AAA"/>
    <property type="match status" value="2"/>
</dbReference>
<evidence type="ECO:0000256" key="8">
    <source>
        <dbReference type="ARBA" id="ARBA00022989"/>
    </source>
</evidence>
<dbReference type="FunFam" id="1.20.1560.10:FF:000055">
    <property type="entry name" value="ABC multidrug transporter (Eurofung)"/>
    <property type="match status" value="1"/>
</dbReference>
<dbReference type="PROSITE" id="PS50929">
    <property type="entry name" value="ABC_TM1F"/>
    <property type="match status" value="2"/>
</dbReference>
<feature type="transmembrane region" description="Helical" evidence="12">
    <location>
        <begin position="411"/>
        <end position="434"/>
    </location>
</feature>
<feature type="transmembrane region" description="Helical" evidence="12">
    <location>
        <begin position="973"/>
        <end position="999"/>
    </location>
</feature>
<feature type="domain" description="ABC transporter" evidence="13">
    <location>
        <begin position="1253"/>
        <end position="1482"/>
    </location>
</feature>
<comment type="caution">
    <text evidence="15">The sequence shown here is derived from an EMBL/GenBank/DDBJ whole genome shotgun (WGS) entry which is preliminary data.</text>
</comment>
<feature type="transmembrane region" description="Helical" evidence="12">
    <location>
        <begin position="153"/>
        <end position="172"/>
    </location>
</feature>
<dbReference type="Gene3D" id="1.20.1560.10">
    <property type="entry name" value="ABC transporter type 1, transmembrane domain"/>
    <property type="match status" value="2"/>
</dbReference>
<feature type="domain" description="ABC transmembrane type-1" evidence="14">
    <location>
        <begin position="281"/>
        <end position="561"/>
    </location>
</feature>
<feature type="transmembrane region" description="Helical" evidence="12">
    <location>
        <begin position="1148"/>
        <end position="1175"/>
    </location>
</feature>
<dbReference type="Pfam" id="PF24357">
    <property type="entry name" value="TMD0_ABC"/>
    <property type="match status" value="1"/>
</dbReference>
<dbReference type="InterPro" id="IPR003593">
    <property type="entry name" value="AAA+_ATPase"/>
</dbReference>
<dbReference type="Proteomes" id="UP000799439">
    <property type="component" value="Unassembled WGS sequence"/>
</dbReference>
<evidence type="ECO:0000256" key="6">
    <source>
        <dbReference type="ARBA" id="ARBA00022741"/>
    </source>
</evidence>
<evidence type="ECO:0000256" key="9">
    <source>
        <dbReference type="ARBA" id="ARBA00023136"/>
    </source>
</evidence>
<dbReference type="InterPro" id="IPR050173">
    <property type="entry name" value="ABC_transporter_C-like"/>
</dbReference>
<evidence type="ECO:0000256" key="2">
    <source>
        <dbReference type="ARBA" id="ARBA00009726"/>
    </source>
</evidence>
<dbReference type="CDD" id="cd18580">
    <property type="entry name" value="ABC_6TM_ABCC_D2"/>
    <property type="match status" value="1"/>
</dbReference>
<keyword evidence="8 12" id="KW-1133">Transmembrane helix</keyword>
<feature type="transmembrane region" description="Helical" evidence="12">
    <location>
        <begin position="103"/>
        <end position="122"/>
    </location>
</feature>
<keyword evidence="6" id="KW-0547">Nucleotide-binding</keyword>
<feature type="transmembrane region" description="Helical" evidence="12">
    <location>
        <begin position="499"/>
        <end position="520"/>
    </location>
</feature>
<keyword evidence="4" id="KW-1003">Cell membrane</keyword>
<comment type="subcellular location">
    <subcellularLocation>
        <location evidence="1">Cell membrane</location>
        <topology evidence="1">Multi-pass membrane protein</topology>
    </subcellularLocation>
</comment>
<evidence type="ECO:0000256" key="7">
    <source>
        <dbReference type="ARBA" id="ARBA00022840"/>
    </source>
</evidence>
<dbReference type="SUPFAM" id="SSF52540">
    <property type="entry name" value="P-loop containing nucleoside triphosphate hydrolases"/>
    <property type="match status" value="2"/>
</dbReference>
<dbReference type="GO" id="GO:0016887">
    <property type="term" value="F:ATP hydrolysis activity"/>
    <property type="evidence" value="ECO:0007669"/>
    <property type="project" value="InterPro"/>
</dbReference>
<dbReference type="InterPro" id="IPR044726">
    <property type="entry name" value="ABCC_6TM_D2"/>
</dbReference>
<feature type="transmembrane region" description="Helical" evidence="12">
    <location>
        <begin position="72"/>
        <end position="91"/>
    </location>
</feature>
<dbReference type="InterPro" id="IPR011527">
    <property type="entry name" value="ABC1_TM_dom"/>
</dbReference>
<gene>
    <name evidence="15" type="ORF">K461DRAFT_317844</name>
</gene>
<feature type="compositionally biased region" description="Low complexity" evidence="11">
    <location>
        <begin position="1508"/>
        <end position="1532"/>
    </location>
</feature>
<organism evidence="15 16">
    <name type="scientific">Myriangium duriaei CBS 260.36</name>
    <dbReference type="NCBI Taxonomy" id="1168546"/>
    <lineage>
        <taxon>Eukaryota</taxon>
        <taxon>Fungi</taxon>
        <taxon>Dikarya</taxon>
        <taxon>Ascomycota</taxon>
        <taxon>Pezizomycotina</taxon>
        <taxon>Dothideomycetes</taxon>
        <taxon>Dothideomycetidae</taxon>
        <taxon>Myriangiales</taxon>
        <taxon>Myriangiaceae</taxon>
        <taxon>Myriangium</taxon>
    </lineage>
</organism>
<dbReference type="FunFam" id="1.20.1560.10:FF:000066">
    <property type="entry name" value="ABC multidrug transporter (Eurofung)"/>
    <property type="match status" value="1"/>
</dbReference>
<feature type="transmembrane region" description="Helical" evidence="12">
    <location>
        <begin position="192"/>
        <end position="213"/>
    </location>
</feature>
<evidence type="ECO:0000256" key="5">
    <source>
        <dbReference type="ARBA" id="ARBA00022692"/>
    </source>
</evidence>
<keyword evidence="7" id="KW-0067">ATP-binding</keyword>
<keyword evidence="10" id="KW-0325">Glycoprotein</keyword>
<dbReference type="FunFam" id="3.40.50.300:FF:002145">
    <property type="entry name" value="ABC transporter (MsbA subfamily)"/>
    <property type="match status" value="1"/>
</dbReference>
<dbReference type="GO" id="GO:0140359">
    <property type="term" value="F:ABC-type transporter activity"/>
    <property type="evidence" value="ECO:0007669"/>
    <property type="project" value="InterPro"/>
</dbReference>
<dbReference type="EMBL" id="ML996081">
    <property type="protein sequence ID" value="KAF2157808.1"/>
    <property type="molecule type" value="Genomic_DNA"/>
</dbReference>
<feature type="transmembrane region" description="Helical" evidence="12">
    <location>
        <begin position="128"/>
        <end position="146"/>
    </location>
</feature>
<dbReference type="InterPro" id="IPR036640">
    <property type="entry name" value="ABC1_TM_sf"/>
</dbReference>
<feature type="region of interest" description="Disordered" evidence="11">
    <location>
        <begin position="1491"/>
        <end position="1532"/>
    </location>
</feature>
<evidence type="ECO:0000313" key="15">
    <source>
        <dbReference type="EMBL" id="KAF2157808.1"/>
    </source>
</evidence>
<dbReference type="PANTHER" id="PTHR24223:SF399">
    <property type="entry name" value="ABC TRANSPORTER ATNG"/>
    <property type="match status" value="1"/>
</dbReference>
<evidence type="ECO:0000256" key="12">
    <source>
        <dbReference type="SAM" id="Phobius"/>
    </source>
</evidence>